<dbReference type="eggNOG" id="ENOG502ZGVQ">
    <property type="taxonomic scope" value="Bacteria"/>
</dbReference>
<dbReference type="OrthoDB" id="5471998at2"/>
<organism evidence="1 2">
    <name type="scientific">Desulfonatronospira thiodismutans ASO3-1</name>
    <dbReference type="NCBI Taxonomy" id="555779"/>
    <lineage>
        <taxon>Bacteria</taxon>
        <taxon>Pseudomonadati</taxon>
        <taxon>Thermodesulfobacteriota</taxon>
        <taxon>Desulfovibrionia</taxon>
        <taxon>Desulfovibrionales</taxon>
        <taxon>Desulfonatronovibrionaceae</taxon>
        <taxon>Desulfonatronospira</taxon>
    </lineage>
</organism>
<reference evidence="1" key="1">
    <citation type="submission" date="2010-05" db="EMBL/GenBank/DDBJ databases">
        <title>The draft genome of Desulfonatronospira thiodismutans ASO3-1.</title>
        <authorList>
            <consortium name="US DOE Joint Genome Institute (JGI-PGF)"/>
            <person name="Lucas S."/>
            <person name="Copeland A."/>
            <person name="Lapidus A."/>
            <person name="Cheng J.-F."/>
            <person name="Bruce D."/>
            <person name="Goodwin L."/>
            <person name="Pitluck S."/>
            <person name="Chertkov O."/>
            <person name="Brettin T."/>
            <person name="Detter J.C."/>
            <person name="Han C."/>
            <person name="Land M.L."/>
            <person name="Hauser L."/>
            <person name="Kyrpides N."/>
            <person name="Mikhailova N."/>
            <person name="Muyzer G."/>
            <person name="Woyke T."/>
        </authorList>
    </citation>
    <scope>NUCLEOTIDE SEQUENCE [LARGE SCALE GENOMIC DNA]</scope>
    <source>
        <strain evidence="1">ASO3-1</strain>
    </source>
</reference>
<proteinExistence type="predicted"/>
<gene>
    <name evidence="1" type="ORF">Dthio_PD2341</name>
</gene>
<accession>D6SQC3</accession>
<comment type="caution">
    <text evidence="1">The sequence shown here is derived from an EMBL/GenBank/DDBJ whole genome shotgun (WGS) entry which is preliminary data.</text>
</comment>
<keyword evidence="2" id="KW-1185">Reference proteome</keyword>
<evidence type="ECO:0000313" key="2">
    <source>
        <dbReference type="Proteomes" id="UP000005496"/>
    </source>
</evidence>
<protein>
    <submittedName>
        <fullName evidence="1">Uncharacterized protein</fullName>
    </submittedName>
</protein>
<evidence type="ECO:0000313" key="1">
    <source>
        <dbReference type="EMBL" id="EFI34949.1"/>
    </source>
</evidence>
<dbReference type="AlphaFoldDB" id="D6SQC3"/>
<dbReference type="RefSeq" id="WP_008870263.1">
    <property type="nucleotide sequence ID" value="NZ_ACJN02000002.1"/>
</dbReference>
<dbReference type="Proteomes" id="UP000005496">
    <property type="component" value="Unassembled WGS sequence"/>
</dbReference>
<dbReference type="EMBL" id="ACJN02000002">
    <property type="protein sequence ID" value="EFI34949.1"/>
    <property type="molecule type" value="Genomic_DNA"/>
</dbReference>
<name>D6SQC3_9BACT</name>
<sequence length="115" mass="13253">MGEIIQIRVMAQTFDPEEAKKRWSDLAEAAFDMDSLQIKAEKDFHIKLVDALVDRNKLGQLSPNLKEAIQKDLQTAGQLRDKLQRSLSDWDPRAADRAAYELEDVLDRMQQNVVR</sequence>